<dbReference type="OrthoDB" id="994464at2759"/>
<feature type="domain" description="DUF4283" evidence="3">
    <location>
        <begin position="39"/>
        <end position="106"/>
    </location>
</feature>
<sequence>MAKEINAMLERLKFSKEESIRVMSTNTENNFQGFETWAIGKIIAEEKPNREAMYRVLRSLWFTKEAVHFVALNEEVTLVKFGCLEDRNKILNLMPWLFDNCLFTIMPFIKGKELDNYAFNFSPFWLRVFNILLEYIDRQTTLDIKNAIGELVAIDWKDRNGGWTTFLSWLKANTVFQNQDRSIWKNGIKIVATNGFPNKANDESKTDTKDESEQILQKGKGKIGEENLTSNSPMEIKAHKLASGGLGWMDGCLTVSAIGKSGGLAMLWKKGTRVEITNYSKNHIDSLIHFDNDNTIRFIGFYENVDQNNKKSSWELLRRIGRIVKETWIIRGISTLFLMIRRRREANSDHDAIVRDTEGRKLKGKLRDPRLMFRYDPCWSKENEAKIIIKMFGVMALKILWKGLKREMNDKLLKEFKDEEIIRSFNQIDQRKAPGIDGLSGSFYKEHWDIVGADILKLCHEILRRDRNVESLNETIIVLIPKIKNPRDMTNFCPITLCRVVYKIVAKVLANRLKDTISKSISQNQSTFVPGWMIHDNILISHELAHYLQSAKYGPNKGFAIKLDLSKAYDRVEWKFINVVMKKIGYAEAWVNKVMSYICTV</sequence>
<evidence type="ECO:0000259" key="3">
    <source>
        <dbReference type="Pfam" id="PF14111"/>
    </source>
</evidence>
<feature type="region of interest" description="Disordered" evidence="1">
    <location>
        <begin position="199"/>
        <end position="228"/>
    </location>
</feature>
<evidence type="ECO:0008006" key="6">
    <source>
        <dbReference type="Google" id="ProtNLM"/>
    </source>
</evidence>
<protein>
    <recommendedName>
        <fullName evidence="6">Reverse transcriptase domain-containing protein</fullName>
    </recommendedName>
</protein>
<feature type="compositionally biased region" description="Basic and acidic residues" evidence="1">
    <location>
        <begin position="200"/>
        <end position="212"/>
    </location>
</feature>
<dbReference type="PANTHER" id="PTHR31635">
    <property type="entry name" value="REVERSE TRANSCRIPTASE DOMAIN-CONTAINING PROTEIN-RELATED"/>
    <property type="match status" value="1"/>
</dbReference>
<comment type="caution">
    <text evidence="4">The sequence shown here is derived from an EMBL/GenBank/DDBJ whole genome shotgun (WGS) entry which is preliminary data.</text>
</comment>
<reference evidence="4 5" key="1">
    <citation type="journal article" date="2021" name="Plant Biotechnol. J.">
        <title>Multi-omics assisted identification of the key and species-specific regulatory components of drought-tolerant mechanisms in Gossypium stocksii.</title>
        <authorList>
            <person name="Yu D."/>
            <person name="Ke L."/>
            <person name="Zhang D."/>
            <person name="Wu Y."/>
            <person name="Sun Y."/>
            <person name="Mei J."/>
            <person name="Sun J."/>
            <person name="Sun Y."/>
        </authorList>
    </citation>
    <scope>NUCLEOTIDE SEQUENCE [LARGE SCALE GENOMIC DNA]</scope>
    <source>
        <strain evidence="5">cv. E1</strain>
        <tissue evidence="4">Leaf</tissue>
    </source>
</reference>
<gene>
    <name evidence="4" type="ORF">J1N35_034982</name>
</gene>
<dbReference type="Proteomes" id="UP000828251">
    <property type="component" value="Unassembled WGS sequence"/>
</dbReference>
<organism evidence="4 5">
    <name type="scientific">Gossypium stocksii</name>
    <dbReference type="NCBI Taxonomy" id="47602"/>
    <lineage>
        <taxon>Eukaryota</taxon>
        <taxon>Viridiplantae</taxon>
        <taxon>Streptophyta</taxon>
        <taxon>Embryophyta</taxon>
        <taxon>Tracheophyta</taxon>
        <taxon>Spermatophyta</taxon>
        <taxon>Magnoliopsida</taxon>
        <taxon>eudicotyledons</taxon>
        <taxon>Gunneridae</taxon>
        <taxon>Pentapetalae</taxon>
        <taxon>rosids</taxon>
        <taxon>malvids</taxon>
        <taxon>Malvales</taxon>
        <taxon>Malvaceae</taxon>
        <taxon>Malvoideae</taxon>
        <taxon>Gossypium</taxon>
    </lineage>
</organism>
<dbReference type="InterPro" id="IPR000477">
    <property type="entry name" value="RT_dom"/>
</dbReference>
<evidence type="ECO:0000259" key="2">
    <source>
        <dbReference type="Pfam" id="PF00078"/>
    </source>
</evidence>
<evidence type="ECO:0000313" key="5">
    <source>
        <dbReference type="Proteomes" id="UP000828251"/>
    </source>
</evidence>
<dbReference type="AlphaFoldDB" id="A0A9D3ZR21"/>
<evidence type="ECO:0000313" key="4">
    <source>
        <dbReference type="EMBL" id="KAH1056917.1"/>
    </source>
</evidence>
<dbReference type="InterPro" id="IPR025558">
    <property type="entry name" value="DUF4283"/>
</dbReference>
<dbReference type="EMBL" id="JAIQCV010000010">
    <property type="protein sequence ID" value="KAH1056917.1"/>
    <property type="molecule type" value="Genomic_DNA"/>
</dbReference>
<name>A0A9D3ZR21_9ROSI</name>
<keyword evidence="5" id="KW-1185">Reference proteome</keyword>
<proteinExistence type="predicted"/>
<dbReference type="Pfam" id="PF14111">
    <property type="entry name" value="DUF4283"/>
    <property type="match status" value="1"/>
</dbReference>
<dbReference type="PANTHER" id="PTHR31635:SF196">
    <property type="entry name" value="REVERSE TRANSCRIPTASE DOMAIN-CONTAINING PROTEIN-RELATED"/>
    <property type="match status" value="1"/>
</dbReference>
<feature type="domain" description="Reverse transcriptase" evidence="2">
    <location>
        <begin position="487"/>
        <end position="595"/>
    </location>
</feature>
<dbReference type="Pfam" id="PF00078">
    <property type="entry name" value="RVT_1"/>
    <property type="match status" value="1"/>
</dbReference>
<evidence type="ECO:0000256" key="1">
    <source>
        <dbReference type="SAM" id="MobiDB-lite"/>
    </source>
</evidence>
<accession>A0A9D3ZR21</accession>